<feature type="transmembrane region" description="Helical" evidence="9">
    <location>
        <begin position="54"/>
        <end position="71"/>
    </location>
</feature>
<feature type="domain" description="Histidine kinase" evidence="10">
    <location>
        <begin position="311"/>
        <end position="416"/>
    </location>
</feature>
<comment type="catalytic activity">
    <reaction evidence="1">
        <text>ATP + protein L-histidine = ADP + protein N-phospho-L-histidine.</text>
        <dbReference type="EC" id="2.7.13.3"/>
    </reaction>
</comment>
<dbReference type="CDD" id="cd00075">
    <property type="entry name" value="HATPase"/>
    <property type="match status" value="1"/>
</dbReference>
<reference evidence="11 12" key="1">
    <citation type="submission" date="2017-01" db="EMBL/GenBank/DDBJ databases">
        <authorList>
            <person name="Varghese N."/>
            <person name="Submissions S."/>
        </authorList>
    </citation>
    <scope>NUCLEOTIDE SEQUENCE [LARGE SCALE GENOMIC DNA]</scope>
    <source>
        <strain evidence="11 12">DSM 22782</strain>
    </source>
</reference>
<dbReference type="InterPro" id="IPR005467">
    <property type="entry name" value="His_kinase_dom"/>
</dbReference>
<dbReference type="PRINTS" id="PR00344">
    <property type="entry name" value="BCTRLSENSOR"/>
</dbReference>
<dbReference type="PANTHER" id="PTHR44936">
    <property type="entry name" value="SENSOR PROTEIN CREC"/>
    <property type="match status" value="1"/>
</dbReference>
<keyword evidence="4" id="KW-0808">Transferase</keyword>
<dbReference type="Gene3D" id="3.30.565.10">
    <property type="entry name" value="Histidine kinase-like ATPase, C-terminal domain"/>
    <property type="match status" value="1"/>
</dbReference>
<dbReference type="EMBL" id="FTOK01000005">
    <property type="protein sequence ID" value="SIS75367.1"/>
    <property type="molecule type" value="Genomic_DNA"/>
</dbReference>
<dbReference type="Proteomes" id="UP000199777">
    <property type="component" value="Unassembled WGS sequence"/>
</dbReference>
<evidence type="ECO:0000256" key="2">
    <source>
        <dbReference type="ARBA" id="ARBA00012438"/>
    </source>
</evidence>
<dbReference type="PANTHER" id="PTHR44936:SF9">
    <property type="entry name" value="SENSOR PROTEIN CREC"/>
    <property type="match status" value="1"/>
</dbReference>
<evidence type="ECO:0000256" key="7">
    <source>
        <dbReference type="ARBA" id="ARBA00022840"/>
    </source>
</evidence>
<name>A0ABY1KTM2_9BACI</name>
<evidence type="ECO:0000313" key="11">
    <source>
        <dbReference type="EMBL" id="SIS75367.1"/>
    </source>
</evidence>
<dbReference type="Pfam" id="PF02518">
    <property type="entry name" value="HATPase_c"/>
    <property type="match status" value="1"/>
</dbReference>
<feature type="transmembrane region" description="Helical" evidence="9">
    <location>
        <begin position="146"/>
        <end position="171"/>
    </location>
</feature>
<keyword evidence="9" id="KW-0812">Transmembrane</keyword>
<dbReference type="InterPro" id="IPR050980">
    <property type="entry name" value="2C_sensor_his_kinase"/>
</dbReference>
<evidence type="ECO:0000256" key="8">
    <source>
        <dbReference type="ARBA" id="ARBA00023012"/>
    </source>
</evidence>
<evidence type="ECO:0000256" key="3">
    <source>
        <dbReference type="ARBA" id="ARBA00022553"/>
    </source>
</evidence>
<gene>
    <name evidence="11" type="ORF">SAMN05421758_10549</name>
</gene>
<evidence type="ECO:0000313" key="12">
    <source>
        <dbReference type="Proteomes" id="UP000199777"/>
    </source>
</evidence>
<dbReference type="InterPro" id="IPR004358">
    <property type="entry name" value="Sig_transdc_His_kin-like_C"/>
</dbReference>
<evidence type="ECO:0000256" key="6">
    <source>
        <dbReference type="ARBA" id="ARBA00022777"/>
    </source>
</evidence>
<feature type="transmembrane region" description="Helical" evidence="9">
    <location>
        <begin position="113"/>
        <end position="134"/>
    </location>
</feature>
<keyword evidence="3" id="KW-0597">Phosphoprotein</keyword>
<dbReference type="InterPro" id="IPR003594">
    <property type="entry name" value="HATPase_dom"/>
</dbReference>
<evidence type="ECO:0000259" key="10">
    <source>
        <dbReference type="PROSITE" id="PS50109"/>
    </source>
</evidence>
<dbReference type="SUPFAM" id="SSF55874">
    <property type="entry name" value="ATPase domain of HSP90 chaperone/DNA topoisomerase II/histidine kinase"/>
    <property type="match status" value="1"/>
</dbReference>
<keyword evidence="9" id="KW-1133">Transmembrane helix</keyword>
<comment type="caution">
    <text evidence="11">The sequence shown here is derived from an EMBL/GenBank/DDBJ whole genome shotgun (WGS) entry which is preliminary data.</text>
</comment>
<keyword evidence="9" id="KW-0472">Membrane</keyword>
<dbReference type="EC" id="2.7.13.3" evidence="2"/>
<dbReference type="SMART" id="SM00387">
    <property type="entry name" value="HATPase_c"/>
    <property type="match status" value="1"/>
</dbReference>
<evidence type="ECO:0000256" key="4">
    <source>
        <dbReference type="ARBA" id="ARBA00022679"/>
    </source>
</evidence>
<dbReference type="InterPro" id="IPR036890">
    <property type="entry name" value="HATPase_C_sf"/>
</dbReference>
<dbReference type="GO" id="GO:0016301">
    <property type="term" value="F:kinase activity"/>
    <property type="evidence" value="ECO:0007669"/>
    <property type="project" value="UniProtKB-KW"/>
</dbReference>
<evidence type="ECO:0000256" key="5">
    <source>
        <dbReference type="ARBA" id="ARBA00022741"/>
    </source>
</evidence>
<evidence type="ECO:0000256" key="9">
    <source>
        <dbReference type="SAM" id="Phobius"/>
    </source>
</evidence>
<keyword evidence="6 11" id="KW-0418">Kinase</keyword>
<accession>A0ABY1KTM2</accession>
<keyword evidence="5" id="KW-0547">Nucleotide-binding</keyword>
<keyword evidence="7" id="KW-0067">ATP-binding</keyword>
<sequence length="430" mass="48670">MMIKKKLLIVIMVIVMVPLAGELKFYPFEGSFRVSFGTPLFFFFLLWRANLRQVTLTLAVATSVVLFRTGLDVYGSSVPLEEAFSTHFPVFFYYLTYGLLFRFLKVSKYYHKPIVVGLLGVSLEILASTAEILLRSGVMDQPVNFGTIGLLLEVAFIRSFFVLGFFNILLYKQAKTEELQQKKQKEHMMMVLSGLYTEAVHLSKTMRDAETVTKESYELYRNMKEESGREESSSLLVIANKVHEIKKDNQRIYAGLSNVISRESDTSWLSMEEIGSILKKSNAAYAELLQKNIRFTLRNKTGENRYPTYVLLSVLNNLISNAVEAIDGEGNVEMMVERRGSHLEVTISDNGPGIPERMEEVVFEEGYTSKFDSAGAPSTGIGLSYVREVVKKMDGRIRLLPSVQGASFLIRIPEEKLMEMGSDNELLHRG</sequence>
<keyword evidence="12" id="KW-1185">Reference proteome</keyword>
<keyword evidence="8" id="KW-0902">Two-component regulatory system</keyword>
<evidence type="ECO:0000256" key="1">
    <source>
        <dbReference type="ARBA" id="ARBA00000085"/>
    </source>
</evidence>
<feature type="transmembrane region" description="Helical" evidence="9">
    <location>
        <begin position="83"/>
        <end position="101"/>
    </location>
</feature>
<dbReference type="PROSITE" id="PS50109">
    <property type="entry name" value="HIS_KIN"/>
    <property type="match status" value="1"/>
</dbReference>
<organism evidence="11 12">
    <name type="scientific">Salimicrobium salexigens</name>
    <dbReference type="NCBI Taxonomy" id="908941"/>
    <lineage>
        <taxon>Bacteria</taxon>
        <taxon>Bacillati</taxon>
        <taxon>Bacillota</taxon>
        <taxon>Bacilli</taxon>
        <taxon>Bacillales</taxon>
        <taxon>Bacillaceae</taxon>
        <taxon>Salimicrobium</taxon>
    </lineage>
</organism>
<protein>
    <recommendedName>
        <fullName evidence="2">histidine kinase</fullName>
        <ecNumber evidence="2">2.7.13.3</ecNumber>
    </recommendedName>
</protein>
<proteinExistence type="predicted"/>
<feature type="transmembrane region" description="Helical" evidence="9">
    <location>
        <begin position="30"/>
        <end position="47"/>
    </location>
</feature>